<evidence type="ECO:0000313" key="2">
    <source>
        <dbReference type="Proteomes" id="UP000236291"/>
    </source>
</evidence>
<comment type="caution">
    <text evidence="1">The sequence shown here is derived from an EMBL/GenBank/DDBJ whole genome shotgun (WGS) entry which is preliminary data.</text>
</comment>
<gene>
    <name evidence="1" type="ORF">L195_g043951</name>
</gene>
<accession>A0A2K3MAQ5</accession>
<sequence>GKIFSDTMDKEEGDEEEEDVAVVCDIVMYIFKGSKIFMMIVFRLAIQGECYDVLPDVETS</sequence>
<proteinExistence type="predicted"/>
<organism evidence="1 2">
    <name type="scientific">Trifolium pratense</name>
    <name type="common">Red clover</name>
    <dbReference type="NCBI Taxonomy" id="57577"/>
    <lineage>
        <taxon>Eukaryota</taxon>
        <taxon>Viridiplantae</taxon>
        <taxon>Streptophyta</taxon>
        <taxon>Embryophyta</taxon>
        <taxon>Tracheophyta</taxon>
        <taxon>Spermatophyta</taxon>
        <taxon>Magnoliopsida</taxon>
        <taxon>eudicotyledons</taxon>
        <taxon>Gunneridae</taxon>
        <taxon>Pentapetalae</taxon>
        <taxon>rosids</taxon>
        <taxon>fabids</taxon>
        <taxon>Fabales</taxon>
        <taxon>Fabaceae</taxon>
        <taxon>Papilionoideae</taxon>
        <taxon>50 kb inversion clade</taxon>
        <taxon>NPAAA clade</taxon>
        <taxon>Hologalegina</taxon>
        <taxon>IRL clade</taxon>
        <taxon>Trifolieae</taxon>
        <taxon>Trifolium</taxon>
    </lineage>
</organism>
<protein>
    <submittedName>
        <fullName evidence="1">Uncharacterized protein</fullName>
    </submittedName>
</protein>
<reference evidence="1 2" key="1">
    <citation type="journal article" date="2014" name="Am. J. Bot.">
        <title>Genome assembly and annotation for red clover (Trifolium pratense; Fabaceae).</title>
        <authorList>
            <person name="Istvanek J."/>
            <person name="Jaros M."/>
            <person name="Krenek A."/>
            <person name="Repkova J."/>
        </authorList>
    </citation>
    <scope>NUCLEOTIDE SEQUENCE [LARGE SCALE GENOMIC DNA]</scope>
    <source>
        <strain evidence="2">cv. Tatra</strain>
        <tissue evidence="1">Young leaves</tissue>
    </source>
</reference>
<dbReference type="AlphaFoldDB" id="A0A2K3MAQ5"/>
<dbReference type="Proteomes" id="UP000236291">
    <property type="component" value="Unassembled WGS sequence"/>
</dbReference>
<evidence type="ECO:0000313" key="1">
    <source>
        <dbReference type="EMBL" id="PNX87853.1"/>
    </source>
</evidence>
<name>A0A2K3MAQ5_TRIPR</name>
<reference evidence="1 2" key="2">
    <citation type="journal article" date="2017" name="Front. Plant Sci.">
        <title>Gene Classification and Mining of Molecular Markers Useful in Red Clover (Trifolium pratense) Breeding.</title>
        <authorList>
            <person name="Istvanek J."/>
            <person name="Dluhosova J."/>
            <person name="Dluhos P."/>
            <person name="Patkova L."/>
            <person name="Nedelnik J."/>
            <person name="Repkova J."/>
        </authorList>
    </citation>
    <scope>NUCLEOTIDE SEQUENCE [LARGE SCALE GENOMIC DNA]</scope>
    <source>
        <strain evidence="2">cv. Tatra</strain>
        <tissue evidence="1">Young leaves</tissue>
    </source>
</reference>
<feature type="non-terminal residue" evidence="1">
    <location>
        <position position="1"/>
    </location>
</feature>
<dbReference type="EMBL" id="ASHM01054946">
    <property type="protein sequence ID" value="PNX87853.1"/>
    <property type="molecule type" value="Genomic_DNA"/>
</dbReference>